<dbReference type="STRING" id="576137.A0A1L7WJB8"/>
<dbReference type="Proteomes" id="UP000184330">
    <property type="component" value="Unassembled WGS sequence"/>
</dbReference>
<organism evidence="3 4">
    <name type="scientific">Phialocephala subalpina</name>
    <dbReference type="NCBI Taxonomy" id="576137"/>
    <lineage>
        <taxon>Eukaryota</taxon>
        <taxon>Fungi</taxon>
        <taxon>Dikarya</taxon>
        <taxon>Ascomycota</taxon>
        <taxon>Pezizomycotina</taxon>
        <taxon>Leotiomycetes</taxon>
        <taxon>Helotiales</taxon>
        <taxon>Mollisiaceae</taxon>
        <taxon>Phialocephala</taxon>
        <taxon>Phialocephala fortinii species complex</taxon>
    </lineage>
</organism>
<dbReference type="CDD" id="cd00201">
    <property type="entry name" value="WW"/>
    <property type="match status" value="1"/>
</dbReference>
<feature type="compositionally biased region" description="Pro residues" evidence="1">
    <location>
        <begin position="7"/>
        <end position="27"/>
    </location>
</feature>
<feature type="region of interest" description="Disordered" evidence="1">
    <location>
        <begin position="51"/>
        <end position="95"/>
    </location>
</feature>
<protein>
    <recommendedName>
        <fullName evidence="2">WW domain-containing protein</fullName>
    </recommendedName>
</protein>
<dbReference type="EMBL" id="FJOG01000003">
    <property type="protein sequence ID" value="CZR52872.1"/>
    <property type="molecule type" value="Genomic_DNA"/>
</dbReference>
<dbReference type="Gene3D" id="2.20.70.10">
    <property type="match status" value="1"/>
</dbReference>
<dbReference type="PROSITE" id="PS01159">
    <property type="entry name" value="WW_DOMAIN_1"/>
    <property type="match status" value="1"/>
</dbReference>
<sequence length="321" mass="34875">MTSFSGPPGPSGGPPPFPPSGSPPPVPEGWRAEWSAEYKAWYYVNTATGASTWSNPPNNAPLPPSGPPPYASASYPPQPNETLYDDDEKSSATRGLSPKLFGAAAAPLLGRVFGSHHSHHSPPVPEHSRPTSAMGGAPLYIHAACFCDADVTQKIRVMVTPQQTLSIRCDSLTFHFGDPWPNHRKQFSVLYSYGQQPWQLVTSVEGPDTINLHPIHPVDNARASFVQSPNNRIVAMVWGTKNALADHPENTTGRNAGMKMMEVEREGRFEASNAWMGFDGLPNTEKMAVVYYRNQDGSIGVLTAREGETLRLPWNAFSGAI</sequence>
<dbReference type="InterPro" id="IPR001202">
    <property type="entry name" value="WW_dom"/>
</dbReference>
<reference evidence="3 4" key="1">
    <citation type="submission" date="2016-03" db="EMBL/GenBank/DDBJ databases">
        <authorList>
            <person name="Ploux O."/>
        </authorList>
    </citation>
    <scope>NUCLEOTIDE SEQUENCE [LARGE SCALE GENOMIC DNA]</scope>
    <source>
        <strain evidence="3 4">UAMH 11012</strain>
    </source>
</reference>
<feature type="domain" description="WW" evidence="2">
    <location>
        <begin position="24"/>
        <end position="58"/>
    </location>
</feature>
<evidence type="ECO:0000313" key="3">
    <source>
        <dbReference type="EMBL" id="CZR52872.1"/>
    </source>
</evidence>
<dbReference type="AlphaFoldDB" id="A0A1L7WJB8"/>
<gene>
    <name evidence="3" type="ORF">PAC_02749</name>
</gene>
<evidence type="ECO:0000256" key="1">
    <source>
        <dbReference type="SAM" id="MobiDB-lite"/>
    </source>
</evidence>
<feature type="region of interest" description="Disordered" evidence="1">
    <location>
        <begin position="1"/>
        <end position="30"/>
    </location>
</feature>
<feature type="compositionally biased region" description="Pro residues" evidence="1">
    <location>
        <begin position="58"/>
        <end position="70"/>
    </location>
</feature>
<accession>A0A1L7WJB8</accession>
<evidence type="ECO:0000313" key="4">
    <source>
        <dbReference type="Proteomes" id="UP000184330"/>
    </source>
</evidence>
<dbReference type="SUPFAM" id="SSF51045">
    <property type="entry name" value="WW domain"/>
    <property type="match status" value="1"/>
</dbReference>
<dbReference type="SMART" id="SM00456">
    <property type="entry name" value="WW"/>
    <property type="match status" value="1"/>
</dbReference>
<keyword evidence="4" id="KW-1185">Reference proteome</keyword>
<name>A0A1L7WJB8_9HELO</name>
<dbReference type="OrthoDB" id="2444812at2759"/>
<proteinExistence type="predicted"/>
<dbReference type="Pfam" id="PF00397">
    <property type="entry name" value="WW"/>
    <property type="match status" value="1"/>
</dbReference>
<dbReference type="InterPro" id="IPR036020">
    <property type="entry name" value="WW_dom_sf"/>
</dbReference>
<dbReference type="PROSITE" id="PS50020">
    <property type="entry name" value="WW_DOMAIN_2"/>
    <property type="match status" value="1"/>
</dbReference>
<evidence type="ECO:0000259" key="2">
    <source>
        <dbReference type="PROSITE" id="PS50020"/>
    </source>
</evidence>